<dbReference type="EMBL" id="UINC01000552">
    <property type="protein sequence ID" value="SUZ57257.1"/>
    <property type="molecule type" value="Genomic_DNA"/>
</dbReference>
<proteinExistence type="predicted"/>
<feature type="transmembrane region" description="Helical" evidence="1">
    <location>
        <begin position="6"/>
        <end position="24"/>
    </location>
</feature>
<organism evidence="2">
    <name type="scientific">marine metagenome</name>
    <dbReference type="NCBI Taxonomy" id="408172"/>
    <lineage>
        <taxon>unclassified sequences</taxon>
        <taxon>metagenomes</taxon>
        <taxon>ecological metagenomes</taxon>
    </lineage>
</organism>
<keyword evidence="1" id="KW-0472">Membrane</keyword>
<keyword evidence="1" id="KW-0812">Transmembrane</keyword>
<dbReference type="AlphaFoldDB" id="A0A381NRU4"/>
<evidence type="ECO:0000256" key="1">
    <source>
        <dbReference type="SAM" id="Phobius"/>
    </source>
</evidence>
<protein>
    <submittedName>
        <fullName evidence="2">Uncharacterized protein</fullName>
    </submittedName>
</protein>
<sequence>MNIANYVCIFTLGLMIDILFYNMIKSYRFPVFLSQSWNVISLGQIKELFLKSLKENPEILKKLETEEPDEKTRALLKLILEEIQDDPEYSGLRH</sequence>
<accession>A0A381NRU4</accession>
<keyword evidence="1" id="KW-1133">Transmembrane helix</keyword>
<name>A0A381NRU4_9ZZZZ</name>
<gene>
    <name evidence="2" type="ORF">METZ01_LOCUS10111</name>
</gene>
<reference evidence="2" key="1">
    <citation type="submission" date="2018-05" db="EMBL/GenBank/DDBJ databases">
        <authorList>
            <person name="Lanie J.A."/>
            <person name="Ng W.-L."/>
            <person name="Kazmierczak K.M."/>
            <person name="Andrzejewski T.M."/>
            <person name="Davidsen T.M."/>
            <person name="Wayne K.J."/>
            <person name="Tettelin H."/>
            <person name="Glass J.I."/>
            <person name="Rusch D."/>
            <person name="Podicherti R."/>
            <person name="Tsui H.-C.T."/>
            <person name="Winkler M.E."/>
        </authorList>
    </citation>
    <scope>NUCLEOTIDE SEQUENCE</scope>
</reference>
<evidence type="ECO:0000313" key="2">
    <source>
        <dbReference type="EMBL" id="SUZ57257.1"/>
    </source>
</evidence>